<gene>
    <name evidence="3" type="ORF">ACFSUN_11940</name>
</gene>
<organism evidence="3 4">
    <name type="scientific">Oceanobacillus kapialis</name>
    <dbReference type="NCBI Taxonomy" id="481353"/>
    <lineage>
        <taxon>Bacteria</taxon>
        <taxon>Bacillati</taxon>
        <taxon>Bacillota</taxon>
        <taxon>Bacilli</taxon>
        <taxon>Bacillales</taxon>
        <taxon>Bacillaceae</taxon>
        <taxon>Oceanobacillus</taxon>
    </lineage>
</organism>
<comment type="caution">
    <text evidence="3">The sequence shown here is derived from an EMBL/GenBank/DDBJ whole genome shotgun (WGS) entry which is preliminary data.</text>
</comment>
<dbReference type="RefSeq" id="WP_379562284.1">
    <property type="nucleotide sequence ID" value="NZ_JBHUMX010000036.1"/>
</dbReference>
<dbReference type="Pfam" id="PF07331">
    <property type="entry name" value="TctB"/>
    <property type="match status" value="1"/>
</dbReference>
<keyword evidence="1" id="KW-0812">Transmembrane</keyword>
<name>A0ABW5Q2I4_9BACI</name>
<proteinExistence type="predicted"/>
<sequence>MKLHENKLVDLFSALFLIVVSIVLYISTFSFRQITASKIGSDFLPQMVAIALFILSAVLFVSALIGWRKEKKIKTELGAKQEDNEEKRDYKLVLISLGLIAVYLILIPTLGFLLSTAGYLFIQMYLISDLEKRSPIKFAAVSIVVSVSVYWVFKNVFFLMLPAGILG</sequence>
<feature type="transmembrane region" description="Helical" evidence="1">
    <location>
        <begin position="12"/>
        <end position="31"/>
    </location>
</feature>
<dbReference type="InterPro" id="IPR009936">
    <property type="entry name" value="DUF1468"/>
</dbReference>
<reference evidence="4" key="1">
    <citation type="journal article" date="2019" name="Int. J. Syst. Evol. Microbiol.">
        <title>The Global Catalogue of Microorganisms (GCM) 10K type strain sequencing project: providing services to taxonomists for standard genome sequencing and annotation.</title>
        <authorList>
            <consortium name="The Broad Institute Genomics Platform"/>
            <consortium name="The Broad Institute Genome Sequencing Center for Infectious Disease"/>
            <person name="Wu L."/>
            <person name="Ma J."/>
        </authorList>
    </citation>
    <scope>NUCLEOTIDE SEQUENCE [LARGE SCALE GENOMIC DNA]</scope>
    <source>
        <strain evidence="4">TISTR 1858</strain>
    </source>
</reference>
<feature type="transmembrane region" description="Helical" evidence="1">
    <location>
        <begin position="134"/>
        <end position="153"/>
    </location>
</feature>
<evidence type="ECO:0000313" key="4">
    <source>
        <dbReference type="Proteomes" id="UP001597451"/>
    </source>
</evidence>
<feature type="domain" description="DUF1468" evidence="2">
    <location>
        <begin position="13"/>
        <end position="162"/>
    </location>
</feature>
<keyword evidence="1" id="KW-0472">Membrane</keyword>
<dbReference type="Proteomes" id="UP001597451">
    <property type="component" value="Unassembled WGS sequence"/>
</dbReference>
<feature type="transmembrane region" description="Helical" evidence="1">
    <location>
        <begin position="43"/>
        <end position="67"/>
    </location>
</feature>
<feature type="transmembrane region" description="Helical" evidence="1">
    <location>
        <begin position="92"/>
        <end position="122"/>
    </location>
</feature>
<evidence type="ECO:0000256" key="1">
    <source>
        <dbReference type="SAM" id="Phobius"/>
    </source>
</evidence>
<keyword evidence="1" id="KW-1133">Transmembrane helix</keyword>
<dbReference type="EMBL" id="JBHUMX010000036">
    <property type="protein sequence ID" value="MFD2629492.1"/>
    <property type="molecule type" value="Genomic_DNA"/>
</dbReference>
<protein>
    <submittedName>
        <fullName evidence="3">Tripartite tricarboxylate transporter TctB family protein</fullName>
    </submittedName>
</protein>
<accession>A0ABW5Q2I4</accession>
<evidence type="ECO:0000313" key="3">
    <source>
        <dbReference type="EMBL" id="MFD2629492.1"/>
    </source>
</evidence>
<keyword evidence="4" id="KW-1185">Reference proteome</keyword>
<evidence type="ECO:0000259" key="2">
    <source>
        <dbReference type="Pfam" id="PF07331"/>
    </source>
</evidence>